<protein>
    <submittedName>
        <fullName evidence="6">Tripartite motif-containing protein 14-like</fullName>
    </submittedName>
</protein>
<evidence type="ECO:0000313" key="5">
    <source>
        <dbReference type="Proteomes" id="UP001318040"/>
    </source>
</evidence>
<dbReference type="InterPro" id="IPR003877">
    <property type="entry name" value="SPRY_dom"/>
</dbReference>
<keyword evidence="3" id="KW-0862">Zinc</keyword>
<dbReference type="RefSeq" id="XP_032834122.1">
    <property type="nucleotide sequence ID" value="XM_032978231.1"/>
</dbReference>
<accession>A0AAJ7UG13</accession>
<keyword evidence="1" id="KW-0479">Metal-binding</keyword>
<feature type="domain" description="B30.2/SPRY" evidence="4">
    <location>
        <begin position="35"/>
        <end position="229"/>
    </location>
</feature>
<dbReference type="PROSITE" id="PS50188">
    <property type="entry name" value="B302_SPRY"/>
    <property type="match status" value="1"/>
</dbReference>
<dbReference type="PANTHER" id="PTHR25465:SF35">
    <property type="entry name" value="E3 UBIQUITIN_ISG15 LIGASE TRIM25-RELATED"/>
    <property type="match status" value="1"/>
</dbReference>
<evidence type="ECO:0000259" key="4">
    <source>
        <dbReference type="PROSITE" id="PS50188"/>
    </source>
</evidence>
<gene>
    <name evidence="6" type="primary">LOC116956542</name>
</gene>
<dbReference type="KEGG" id="pmrn:116956542"/>
<dbReference type="AlphaFoldDB" id="A0AAJ7UG13"/>
<reference evidence="6" key="1">
    <citation type="submission" date="2025-08" db="UniProtKB">
        <authorList>
            <consortium name="RefSeq"/>
        </authorList>
    </citation>
    <scope>IDENTIFICATION</scope>
    <source>
        <tissue evidence="6">Sperm</tissue>
    </source>
</reference>
<dbReference type="PANTHER" id="PTHR25465">
    <property type="entry name" value="B-BOX DOMAIN CONTAINING"/>
    <property type="match status" value="1"/>
</dbReference>
<dbReference type="InterPro" id="IPR051051">
    <property type="entry name" value="E3_ubiq-ligase_TRIM/RNF"/>
</dbReference>
<dbReference type="GO" id="GO:0008270">
    <property type="term" value="F:zinc ion binding"/>
    <property type="evidence" value="ECO:0007669"/>
    <property type="project" value="UniProtKB-KW"/>
</dbReference>
<organism evidence="5 6">
    <name type="scientific">Petromyzon marinus</name>
    <name type="common">Sea lamprey</name>
    <dbReference type="NCBI Taxonomy" id="7757"/>
    <lineage>
        <taxon>Eukaryota</taxon>
        <taxon>Metazoa</taxon>
        <taxon>Chordata</taxon>
        <taxon>Craniata</taxon>
        <taxon>Vertebrata</taxon>
        <taxon>Cyclostomata</taxon>
        <taxon>Hyperoartia</taxon>
        <taxon>Petromyzontiformes</taxon>
        <taxon>Petromyzontidae</taxon>
        <taxon>Petromyzon</taxon>
    </lineage>
</organism>
<proteinExistence type="predicted"/>
<keyword evidence="2" id="KW-0863">Zinc-finger</keyword>
<dbReference type="SMART" id="SM00449">
    <property type="entry name" value="SPRY"/>
    <property type="match status" value="1"/>
</dbReference>
<evidence type="ECO:0000256" key="3">
    <source>
        <dbReference type="ARBA" id="ARBA00022833"/>
    </source>
</evidence>
<sequence>MSYEYARMSLDPLRRSLDTPSLTFGNGDDDQIPSLQATAGKYLLLRLSKSYGCSPTLNAASSLPRLQIYKDLRTVKVMRSSQTVSNESQAQVLGSESFLTETGRRYWEVDVSNCGRCCVGVAYETMPHNGVGKECWLGQNSMSWCLEKDGDTIKVLHGGVELFKREKSLGFNKVGIFLDCKARLLSFYCLGTRELLHSFRHHFSRPLVPAFGLWYSESNNNYLSIVELK</sequence>
<dbReference type="InterPro" id="IPR001870">
    <property type="entry name" value="B30.2/SPRY"/>
</dbReference>
<evidence type="ECO:0000256" key="2">
    <source>
        <dbReference type="ARBA" id="ARBA00022771"/>
    </source>
</evidence>
<evidence type="ECO:0000313" key="6">
    <source>
        <dbReference type="RefSeq" id="XP_032834122.1"/>
    </source>
</evidence>
<keyword evidence="5" id="KW-1185">Reference proteome</keyword>
<dbReference type="SUPFAM" id="SSF49899">
    <property type="entry name" value="Concanavalin A-like lectins/glucanases"/>
    <property type="match status" value="1"/>
</dbReference>
<dbReference type="Proteomes" id="UP001318040">
    <property type="component" value="Chromosome 66"/>
</dbReference>
<name>A0AAJ7UG13_PETMA</name>
<evidence type="ECO:0000256" key="1">
    <source>
        <dbReference type="ARBA" id="ARBA00022723"/>
    </source>
</evidence>
<dbReference type="Gene3D" id="2.60.120.920">
    <property type="match status" value="1"/>
</dbReference>
<dbReference type="Pfam" id="PF00622">
    <property type="entry name" value="SPRY"/>
    <property type="match status" value="1"/>
</dbReference>
<dbReference type="InterPro" id="IPR043136">
    <property type="entry name" value="B30.2/SPRY_sf"/>
</dbReference>
<dbReference type="InterPro" id="IPR013320">
    <property type="entry name" value="ConA-like_dom_sf"/>
</dbReference>